<organism evidence="2">
    <name type="scientific">Sipha flava</name>
    <name type="common">yellow sugarcane aphid</name>
    <dbReference type="NCBI Taxonomy" id="143950"/>
    <lineage>
        <taxon>Eukaryota</taxon>
        <taxon>Metazoa</taxon>
        <taxon>Ecdysozoa</taxon>
        <taxon>Arthropoda</taxon>
        <taxon>Hexapoda</taxon>
        <taxon>Insecta</taxon>
        <taxon>Pterygota</taxon>
        <taxon>Neoptera</taxon>
        <taxon>Paraneoptera</taxon>
        <taxon>Hemiptera</taxon>
        <taxon>Sternorrhyncha</taxon>
        <taxon>Aphidomorpha</taxon>
        <taxon>Aphidoidea</taxon>
        <taxon>Aphididae</taxon>
        <taxon>Sipha</taxon>
    </lineage>
</organism>
<sequence>MFFWFNRDDHNTKLPKVRTKSNDKQLSNNQKHLSENSKNISKYTPLPAINTKNPYKKLERQTTYIVTTPVFVKPIKRPKQRKKPMTFKDFKKNLKKINKNDEDDNGMIWIDL</sequence>
<gene>
    <name evidence="2" type="ORF">g.116961</name>
</gene>
<protein>
    <submittedName>
        <fullName evidence="2">Uncharacterized protein</fullName>
    </submittedName>
</protein>
<reference evidence="2" key="1">
    <citation type="submission" date="2018-04" db="EMBL/GenBank/DDBJ databases">
        <title>Transcriptome assembly of Sipha flava.</title>
        <authorList>
            <person name="Scully E.D."/>
            <person name="Geib S.M."/>
            <person name="Palmer N.A."/>
            <person name="Koch K."/>
            <person name="Bradshaw J."/>
            <person name="Heng-Moss T."/>
            <person name="Sarath G."/>
        </authorList>
    </citation>
    <scope>NUCLEOTIDE SEQUENCE</scope>
</reference>
<name>A0A2S2RAC7_9HEMI</name>
<dbReference type="AlphaFoldDB" id="A0A2S2RAC7"/>
<evidence type="ECO:0000313" key="2">
    <source>
        <dbReference type="EMBL" id="MBY87007.1"/>
    </source>
</evidence>
<feature type="compositionally biased region" description="Polar residues" evidence="1">
    <location>
        <begin position="24"/>
        <end position="42"/>
    </location>
</feature>
<feature type="region of interest" description="Disordered" evidence="1">
    <location>
        <begin position="14"/>
        <end position="54"/>
    </location>
</feature>
<evidence type="ECO:0000256" key="1">
    <source>
        <dbReference type="SAM" id="MobiDB-lite"/>
    </source>
</evidence>
<proteinExistence type="predicted"/>
<dbReference type="EMBL" id="GGMS01017804">
    <property type="protein sequence ID" value="MBY87007.1"/>
    <property type="molecule type" value="Transcribed_RNA"/>
</dbReference>
<accession>A0A2S2RAC7</accession>